<reference evidence="2 3" key="1">
    <citation type="submission" date="2020-12" db="EMBL/GenBank/DDBJ databases">
        <title>Concerted genomic and epigenomic changes stabilize Arabidopsis allopolyploids.</title>
        <authorList>
            <person name="Chen Z."/>
        </authorList>
    </citation>
    <scope>NUCLEOTIDE SEQUENCE [LARGE SCALE GENOMIC DNA]</scope>
    <source>
        <strain evidence="2">As9502</strain>
        <tissue evidence="2">Leaf</tissue>
    </source>
</reference>
<dbReference type="OrthoDB" id="612216at2759"/>
<dbReference type="InterPro" id="IPR053781">
    <property type="entry name" value="F-box_AtFBL13-like"/>
</dbReference>
<sequence>MDLLSSLPDELLCHILSFLTTKEAALTSVLSKRWRNLFALVPNLDIDDSVFLYPEEGKRERDGILQSFIDFVDRVLVLQGNFPIEKVSIKCGTGVDPGRVNCWICNALQRGVSELDLIVLVTGFGDNYLLSPQVFISSTLVELKLGSGIKVDGLDGGVFLPMLKILVLDSAEFCFDQFLMLLRGCPVVEKLEMVNVDCEDWDQTVSSASLKSLRIKSESFSFESFSFDTPNLVFLDYSELVAEDYPTVNLENVVNARINLLANEYQIKRAREPDHTMLEEDWVDVVVRFRNAKKLMSGIRNVKKLFLSPTTLEVLSLCCVAMPVFNNLTFLAILSHVDLGWQAMPVILKNCPHLETLALWGLLHCVTDKCGDACDCISRDDKGHSLISCPVKKLHIKAFQGTTRELKMIKHFLNSFPCLKEMEIHVEENDPRTFEIPGMFERIVELMKLYNELSSCNVRFMVCDSLYRKWTAQ</sequence>
<dbReference type="CDD" id="cd22160">
    <property type="entry name" value="F-box_AtFBL13-like"/>
    <property type="match status" value="1"/>
</dbReference>
<dbReference type="InterPro" id="IPR001810">
    <property type="entry name" value="F-box_dom"/>
</dbReference>
<dbReference type="SMART" id="SM00256">
    <property type="entry name" value="FBOX"/>
    <property type="match status" value="1"/>
</dbReference>
<dbReference type="AlphaFoldDB" id="A0A8T1YQW3"/>
<dbReference type="InterPro" id="IPR055411">
    <property type="entry name" value="LRR_FXL15/At3g58940/PEG3-like"/>
</dbReference>
<dbReference type="Pfam" id="PF00646">
    <property type="entry name" value="F-box"/>
    <property type="match status" value="1"/>
</dbReference>
<dbReference type="PANTHER" id="PTHR31293:SF25">
    <property type="entry name" value="F-BOX_RNI SUPERFAMILY PROTEIN"/>
    <property type="match status" value="1"/>
</dbReference>
<dbReference type="InterPro" id="IPR055294">
    <property type="entry name" value="FBL60-like"/>
</dbReference>
<dbReference type="Pfam" id="PF24758">
    <property type="entry name" value="LRR_At5g56370"/>
    <property type="match status" value="1"/>
</dbReference>
<dbReference type="InterPro" id="IPR006566">
    <property type="entry name" value="FBD"/>
</dbReference>
<evidence type="ECO:0000313" key="2">
    <source>
        <dbReference type="EMBL" id="KAG7548409.1"/>
    </source>
</evidence>
<keyword evidence="3" id="KW-1185">Reference proteome</keyword>
<dbReference type="Proteomes" id="UP000694251">
    <property type="component" value="Chromosome 12"/>
</dbReference>
<protein>
    <submittedName>
        <fullName evidence="2">F-box domain</fullName>
    </submittedName>
</protein>
<dbReference type="PANTHER" id="PTHR31293">
    <property type="entry name" value="RNI-LIKE SUPERFAMILY PROTEIN"/>
    <property type="match status" value="1"/>
</dbReference>
<comment type="caution">
    <text evidence="2">The sequence shown here is derived from an EMBL/GenBank/DDBJ whole genome shotgun (WGS) entry which is preliminary data.</text>
</comment>
<evidence type="ECO:0000313" key="3">
    <source>
        <dbReference type="Proteomes" id="UP000694251"/>
    </source>
</evidence>
<proteinExistence type="predicted"/>
<dbReference type="EMBL" id="JAEFBJ010000012">
    <property type="protein sequence ID" value="KAG7548409.1"/>
    <property type="molecule type" value="Genomic_DNA"/>
</dbReference>
<accession>A0A8T1YQW3</accession>
<organism evidence="2 3">
    <name type="scientific">Arabidopsis suecica</name>
    <name type="common">Swedish thale-cress</name>
    <name type="synonym">Cardaminopsis suecica</name>
    <dbReference type="NCBI Taxonomy" id="45249"/>
    <lineage>
        <taxon>Eukaryota</taxon>
        <taxon>Viridiplantae</taxon>
        <taxon>Streptophyta</taxon>
        <taxon>Embryophyta</taxon>
        <taxon>Tracheophyta</taxon>
        <taxon>Spermatophyta</taxon>
        <taxon>Magnoliopsida</taxon>
        <taxon>eudicotyledons</taxon>
        <taxon>Gunneridae</taxon>
        <taxon>Pentapetalae</taxon>
        <taxon>rosids</taxon>
        <taxon>malvids</taxon>
        <taxon>Brassicales</taxon>
        <taxon>Brassicaceae</taxon>
        <taxon>Camelineae</taxon>
        <taxon>Arabidopsis</taxon>
    </lineage>
</organism>
<evidence type="ECO:0000259" key="1">
    <source>
        <dbReference type="PROSITE" id="PS50181"/>
    </source>
</evidence>
<gene>
    <name evidence="2" type="ORF">ISN44_As12g035990</name>
</gene>
<name>A0A8T1YQW3_ARASU</name>
<dbReference type="PROSITE" id="PS50181">
    <property type="entry name" value="FBOX"/>
    <property type="match status" value="1"/>
</dbReference>
<dbReference type="SMART" id="SM00579">
    <property type="entry name" value="FBD"/>
    <property type="match status" value="1"/>
</dbReference>
<feature type="domain" description="F-box" evidence="1">
    <location>
        <begin position="1"/>
        <end position="54"/>
    </location>
</feature>